<sequence length="116" mass="13409">MAVNSNFKILLLASLLALAAAEQPEADLSTNVQVLPDQSVAEWNRRTYYGHYYNPYGYYGHGYWRGRRSVDEKKPEGAAKIGDADQDVNEWHNHIHIPKYLPFVFLPLPFKGRKRF</sequence>
<dbReference type="EMBL" id="GL732656">
    <property type="protein sequence ID" value="EFX68410.1"/>
    <property type="molecule type" value="Genomic_DNA"/>
</dbReference>
<accession>E9HIN3</accession>
<evidence type="ECO:0000313" key="3">
    <source>
        <dbReference type="Proteomes" id="UP000000305"/>
    </source>
</evidence>
<name>E9HIN3_DAPPU</name>
<dbReference type="InParanoid" id="E9HIN3"/>
<feature type="signal peptide" evidence="1">
    <location>
        <begin position="1"/>
        <end position="21"/>
    </location>
</feature>
<protein>
    <submittedName>
        <fullName evidence="2">Uncharacterized protein</fullName>
    </submittedName>
</protein>
<organism evidence="2 3">
    <name type="scientific">Daphnia pulex</name>
    <name type="common">Water flea</name>
    <dbReference type="NCBI Taxonomy" id="6669"/>
    <lineage>
        <taxon>Eukaryota</taxon>
        <taxon>Metazoa</taxon>
        <taxon>Ecdysozoa</taxon>
        <taxon>Arthropoda</taxon>
        <taxon>Crustacea</taxon>
        <taxon>Branchiopoda</taxon>
        <taxon>Diplostraca</taxon>
        <taxon>Cladocera</taxon>
        <taxon>Anomopoda</taxon>
        <taxon>Daphniidae</taxon>
        <taxon>Daphnia</taxon>
    </lineage>
</organism>
<keyword evidence="3" id="KW-1185">Reference proteome</keyword>
<reference evidence="2 3" key="1">
    <citation type="journal article" date="2011" name="Science">
        <title>The ecoresponsive genome of Daphnia pulex.</title>
        <authorList>
            <person name="Colbourne J.K."/>
            <person name="Pfrender M.E."/>
            <person name="Gilbert D."/>
            <person name="Thomas W.K."/>
            <person name="Tucker A."/>
            <person name="Oakley T.H."/>
            <person name="Tokishita S."/>
            <person name="Aerts A."/>
            <person name="Arnold G.J."/>
            <person name="Basu M.K."/>
            <person name="Bauer D.J."/>
            <person name="Caceres C.E."/>
            <person name="Carmel L."/>
            <person name="Casola C."/>
            <person name="Choi J.H."/>
            <person name="Detter J.C."/>
            <person name="Dong Q."/>
            <person name="Dusheyko S."/>
            <person name="Eads B.D."/>
            <person name="Frohlich T."/>
            <person name="Geiler-Samerotte K.A."/>
            <person name="Gerlach D."/>
            <person name="Hatcher P."/>
            <person name="Jogdeo S."/>
            <person name="Krijgsveld J."/>
            <person name="Kriventseva E.V."/>
            <person name="Kultz D."/>
            <person name="Laforsch C."/>
            <person name="Lindquist E."/>
            <person name="Lopez J."/>
            <person name="Manak J.R."/>
            <person name="Muller J."/>
            <person name="Pangilinan J."/>
            <person name="Patwardhan R.P."/>
            <person name="Pitluck S."/>
            <person name="Pritham E.J."/>
            <person name="Rechtsteiner A."/>
            <person name="Rho M."/>
            <person name="Rogozin I.B."/>
            <person name="Sakarya O."/>
            <person name="Salamov A."/>
            <person name="Schaack S."/>
            <person name="Shapiro H."/>
            <person name="Shiga Y."/>
            <person name="Skalitzky C."/>
            <person name="Smith Z."/>
            <person name="Souvorov A."/>
            <person name="Sung W."/>
            <person name="Tang Z."/>
            <person name="Tsuchiya D."/>
            <person name="Tu H."/>
            <person name="Vos H."/>
            <person name="Wang M."/>
            <person name="Wolf Y.I."/>
            <person name="Yamagata H."/>
            <person name="Yamada T."/>
            <person name="Ye Y."/>
            <person name="Shaw J.R."/>
            <person name="Andrews J."/>
            <person name="Crease T.J."/>
            <person name="Tang H."/>
            <person name="Lucas S.M."/>
            <person name="Robertson H.M."/>
            <person name="Bork P."/>
            <person name="Koonin E.V."/>
            <person name="Zdobnov E.M."/>
            <person name="Grigoriev I.V."/>
            <person name="Lynch M."/>
            <person name="Boore J.L."/>
        </authorList>
    </citation>
    <scope>NUCLEOTIDE SEQUENCE [LARGE SCALE GENOMIC DNA]</scope>
</reference>
<dbReference type="HOGENOM" id="CLU_1983776_0_0_1"/>
<dbReference type="KEGG" id="dpx:DAPPUDRAFT_301465"/>
<evidence type="ECO:0000256" key="1">
    <source>
        <dbReference type="SAM" id="SignalP"/>
    </source>
</evidence>
<proteinExistence type="predicted"/>
<keyword evidence="1" id="KW-0732">Signal</keyword>
<evidence type="ECO:0000313" key="2">
    <source>
        <dbReference type="EMBL" id="EFX68410.1"/>
    </source>
</evidence>
<feature type="chain" id="PRO_5003241814" evidence="1">
    <location>
        <begin position="22"/>
        <end position="116"/>
    </location>
</feature>
<dbReference type="Proteomes" id="UP000000305">
    <property type="component" value="Unassembled WGS sequence"/>
</dbReference>
<dbReference type="AlphaFoldDB" id="E9HIN3"/>
<gene>
    <name evidence="2" type="ORF">DAPPUDRAFT_301465</name>
</gene>
<dbReference type="OrthoDB" id="10497568at2759"/>